<dbReference type="SUPFAM" id="SSF53448">
    <property type="entry name" value="Nucleotide-diphospho-sugar transferases"/>
    <property type="match status" value="1"/>
</dbReference>
<name>A0ABS7TR06_9BACT</name>
<dbReference type="Proteomes" id="UP001139031">
    <property type="component" value="Unassembled WGS sequence"/>
</dbReference>
<protein>
    <submittedName>
        <fullName evidence="5">Glycosyltransferase</fullName>
        <ecNumber evidence="5">2.4.-.-</ecNumber>
    </submittedName>
</protein>
<dbReference type="InterPro" id="IPR001173">
    <property type="entry name" value="Glyco_trans_2-like"/>
</dbReference>
<feature type="domain" description="Glycosyltransferase 2-like" evidence="4">
    <location>
        <begin position="6"/>
        <end position="143"/>
    </location>
</feature>
<dbReference type="Gene3D" id="3.90.550.10">
    <property type="entry name" value="Spore Coat Polysaccharide Biosynthesis Protein SpsA, Chain A"/>
    <property type="match status" value="1"/>
</dbReference>
<comment type="similarity">
    <text evidence="1">Belongs to the glycosyltransferase 2 family.</text>
</comment>
<dbReference type="EC" id="2.4.-.-" evidence="5"/>
<evidence type="ECO:0000313" key="6">
    <source>
        <dbReference type="Proteomes" id="UP001139031"/>
    </source>
</evidence>
<accession>A0ABS7TR06</accession>
<organism evidence="5 6">
    <name type="scientific">Nannocystis pusilla</name>
    <dbReference type="NCBI Taxonomy" id="889268"/>
    <lineage>
        <taxon>Bacteria</taxon>
        <taxon>Pseudomonadati</taxon>
        <taxon>Myxococcota</taxon>
        <taxon>Polyangia</taxon>
        <taxon>Nannocystales</taxon>
        <taxon>Nannocystaceae</taxon>
        <taxon>Nannocystis</taxon>
    </lineage>
</organism>
<dbReference type="PANTHER" id="PTHR43179">
    <property type="entry name" value="RHAMNOSYLTRANSFERASE WBBL"/>
    <property type="match status" value="1"/>
</dbReference>
<dbReference type="EMBL" id="JAIRAU010000019">
    <property type="protein sequence ID" value="MBZ5710669.1"/>
    <property type="molecule type" value="Genomic_DNA"/>
</dbReference>
<dbReference type="RefSeq" id="WP_224192439.1">
    <property type="nucleotide sequence ID" value="NZ_JAIRAU010000019.1"/>
</dbReference>
<keyword evidence="2 5" id="KW-0328">Glycosyltransferase</keyword>
<comment type="caution">
    <text evidence="5">The sequence shown here is derived from an EMBL/GenBank/DDBJ whole genome shotgun (WGS) entry which is preliminary data.</text>
</comment>
<dbReference type="InterPro" id="IPR029044">
    <property type="entry name" value="Nucleotide-diphossugar_trans"/>
</dbReference>
<keyword evidence="6" id="KW-1185">Reference proteome</keyword>
<dbReference type="Pfam" id="PF00535">
    <property type="entry name" value="Glycos_transf_2"/>
    <property type="match status" value="1"/>
</dbReference>
<reference evidence="5" key="1">
    <citation type="submission" date="2021-08" db="EMBL/GenBank/DDBJ databases">
        <authorList>
            <person name="Stevens D.C."/>
        </authorList>
    </citation>
    <scope>NUCLEOTIDE SEQUENCE</scope>
    <source>
        <strain evidence="5">DSM 53165</strain>
    </source>
</reference>
<evidence type="ECO:0000256" key="1">
    <source>
        <dbReference type="ARBA" id="ARBA00006739"/>
    </source>
</evidence>
<evidence type="ECO:0000256" key="2">
    <source>
        <dbReference type="ARBA" id="ARBA00022676"/>
    </source>
</evidence>
<sequence>MPTLDVLIPTCDRPAALAVTLTSLCAQSRPAPGGVPFRVVVSDQGDAPIAGSGELRGVMRVLQAHGHAVELHRHLPRRGIAEHRHYLLAQCRAEHALFLDDDLLLEPWVVAQMTEALAREGCGFVGSAVHGLSSIGDVRPHQQGVELWPGRVEPELVEHGGPAWRRHELHNAANLWHVQRSLGLTPERTRRYKVAWVGGCVLYDVAKLRAVGGFEFWTELPREHCGEDVLAQLRVMARFGGCGLMPSGVYHLELPTTIAARDVDAPRVLPVVPAQESTRGA</sequence>
<proteinExistence type="inferred from homology"/>
<dbReference type="GO" id="GO:0016757">
    <property type="term" value="F:glycosyltransferase activity"/>
    <property type="evidence" value="ECO:0007669"/>
    <property type="project" value="UniProtKB-KW"/>
</dbReference>
<keyword evidence="3 5" id="KW-0808">Transferase</keyword>
<evidence type="ECO:0000256" key="3">
    <source>
        <dbReference type="ARBA" id="ARBA00022679"/>
    </source>
</evidence>
<evidence type="ECO:0000259" key="4">
    <source>
        <dbReference type="Pfam" id="PF00535"/>
    </source>
</evidence>
<evidence type="ECO:0000313" key="5">
    <source>
        <dbReference type="EMBL" id="MBZ5710669.1"/>
    </source>
</evidence>
<gene>
    <name evidence="5" type="ORF">K7C98_15515</name>
</gene>
<dbReference type="PANTHER" id="PTHR43179:SF12">
    <property type="entry name" value="GALACTOFURANOSYLTRANSFERASE GLFT2"/>
    <property type="match status" value="1"/>
</dbReference>